<evidence type="ECO:0000313" key="5">
    <source>
        <dbReference type="EMBL" id="SIT03607.1"/>
    </source>
</evidence>
<dbReference type="AlphaFoldDB" id="A0A1N7NZ35"/>
<dbReference type="InterPro" id="IPR017871">
    <property type="entry name" value="ABC_transporter-like_CS"/>
</dbReference>
<dbReference type="InterPro" id="IPR003439">
    <property type="entry name" value="ABC_transporter-like_ATP-bd"/>
</dbReference>
<dbReference type="Proteomes" id="UP000186156">
    <property type="component" value="Unassembled WGS sequence"/>
</dbReference>
<name>A0A1N7NZ35_9BACL</name>
<dbReference type="SUPFAM" id="SSF52540">
    <property type="entry name" value="P-loop containing nucleoside triphosphate hydrolases"/>
    <property type="match status" value="1"/>
</dbReference>
<dbReference type="PANTHER" id="PTHR42711">
    <property type="entry name" value="ABC TRANSPORTER ATP-BINDING PROTEIN"/>
    <property type="match status" value="1"/>
</dbReference>
<dbReference type="InterPro" id="IPR050763">
    <property type="entry name" value="ABC_transporter_ATP-binding"/>
</dbReference>
<dbReference type="Gene3D" id="3.40.50.300">
    <property type="entry name" value="P-loop containing nucleotide triphosphate hydrolases"/>
    <property type="match status" value="1"/>
</dbReference>
<dbReference type="GO" id="GO:0016887">
    <property type="term" value="F:ATP hydrolysis activity"/>
    <property type="evidence" value="ECO:0007669"/>
    <property type="project" value="InterPro"/>
</dbReference>
<gene>
    <name evidence="5" type="ORF">SAMN05421799_11091</name>
</gene>
<accession>A0A1N7NZ35</accession>
<dbReference type="STRING" id="252246.SAMN05421799_11091"/>
<reference evidence="6" key="1">
    <citation type="submission" date="2017-01" db="EMBL/GenBank/DDBJ databases">
        <authorList>
            <person name="Varghese N."/>
            <person name="Submissions S."/>
        </authorList>
    </citation>
    <scope>NUCLEOTIDE SEQUENCE [LARGE SCALE GENOMIC DNA]</scope>
    <source>
        <strain evidence="6">DSM 16176</strain>
    </source>
</reference>
<dbReference type="PROSITE" id="PS00211">
    <property type="entry name" value="ABC_TRANSPORTER_1"/>
    <property type="match status" value="1"/>
</dbReference>
<organism evidence="5 6">
    <name type="scientific">Alicyclobacillus vulcanalis</name>
    <dbReference type="NCBI Taxonomy" id="252246"/>
    <lineage>
        <taxon>Bacteria</taxon>
        <taxon>Bacillati</taxon>
        <taxon>Bacillota</taxon>
        <taxon>Bacilli</taxon>
        <taxon>Bacillales</taxon>
        <taxon>Alicyclobacillaceae</taxon>
        <taxon>Alicyclobacillus</taxon>
    </lineage>
</organism>
<dbReference type="Pfam" id="PF00005">
    <property type="entry name" value="ABC_tran"/>
    <property type="match status" value="1"/>
</dbReference>
<dbReference type="InterPro" id="IPR003593">
    <property type="entry name" value="AAA+_ATPase"/>
</dbReference>
<evidence type="ECO:0000313" key="6">
    <source>
        <dbReference type="Proteomes" id="UP000186156"/>
    </source>
</evidence>
<dbReference type="InterPro" id="IPR027417">
    <property type="entry name" value="P-loop_NTPase"/>
</dbReference>
<keyword evidence="2" id="KW-0547">Nucleotide-binding</keyword>
<feature type="domain" description="ABC transporter" evidence="4">
    <location>
        <begin position="6"/>
        <end position="230"/>
    </location>
</feature>
<evidence type="ECO:0000256" key="2">
    <source>
        <dbReference type="ARBA" id="ARBA00022741"/>
    </source>
</evidence>
<evidence type="ECO:0000256" key="1">
    <source>
        <dbReference type="ARBA" id="ARBA00022448"/>
    </source>
</evidence>
<evidence type="ECO:0000259" key="4">
    <source>
        <dbReference type="PROSITE" id="PS50893"/>
    </source>
</evidence>
<dbReference type="SMART" id="SM00382">
    <property type="entry name" value="AAA"/>
    <property type="match status" value="1"/>
</dbReference>
<sequence length="307" mass="33829">MVSAAISVEHVSKRFQSVRAVDDVTFHVQPGTIVALLGPNGAGKTTLISMILGLSRPTEGAVHLFGHPPRHPAARERLGVMLQHVTLPQNVKVKELVEWFRSFYREPVSAPHLLRMAGIEHLADREAVKLSGGEQRRLQFALAMAGNPSLLVMDEPTTGMDVESRRAFWNSLRNFVHDGGRTLLLTTHHLEEAESVADRVILLKQGRVIADGSLADIKAQAGNRFVSFVAGPRCTKEQIAALPHVRDVRYSGRHVRIQTDRPDDVLRAIILRDLDASSFEVSQGALEDAFVALTDLDRGLEEGSARR</sequence>
<dbReference type="PANTHER" id="PTHR42711:SF17">
    <property type="entry name" value="ABC TRANSPORTER ATP-BINDING PROTEIN"/>
    <property type="match status" value="1"/>
</dbReference>
<dbReference type="OrthoDB" id="2290519at2"/>
<dbReference type="CDD" id="cd03230">
    <property type="entry name" value="ABC_DR_subfamily_A"/>
    <property type="match status" value="1"/>
</dbReference>
<evidence type="ECO:0000256" key="3">
    <source>
        <dbReference type="ARBA" id="ARBA00022840"/>
    </source>
</evidence>
<keyword evidence="6" id="KW-1185">Reference proteome</keyword>
<dbReference type="EMBL" id="FTOO01000010">
    <property type="protein sequence ID" value="SIT03607.1"/>
    <property type="molecule type" value="Genomic_DNA"/>
</dbReference>
<keyword evidence="1" id="KW-0813">Transport</keyword>
<dbReference type="GO" id="GO:0005524">
    <property type="term" value="F:ATP binding"/>
    <property type="evidence" value="ECO:0007669"/>
    <property type="project" value="UniProtKB-KW"/>
</dbReference>
<proteinExistence type="predicted"/>
<dbReference type="PROSITE" id="PS50893">
    <property type="entry name" value="ABC_TRANSPORTER_2"/>
    <property type="match status" value="1"/>
</dbReference>
<keyword evidence="3 5" id="KW-0067">ATP-binding</keyword>
<protein>
    <submittedName>
        <fullName evidence="5">ABC-2 type transport system ATP-binding protein</fullName>
    </submittedName>
</protein>